<dbReference type="EMBL" id="JAENII010000003">
    <property type="protein sequence ID" value="MBK1826322.1"/>
    <property type="molecule type" value="Genomic_DNA"/>
</dbReference>
<reference evidence="4" key="1">
    <citation type="submission" date="2021-01" db="EMBL/GenBank/DDBJ databases">
        <title>Modified the classification status of verrucomicrobia.</title>
        <authorList>
            <person name="Feng X."/>
        </authorList>
    </citation>
    <scope>NUCLEOTIDE SEQUENCE</scope>
    <source>
        <strain evidence="4">KCTC 22201</strain>
    </source>
</reference>
<feature type="signal peptide" evidence="3">
    <location>
        <begin position="1"/>
        <end position="22"/>
    </location>
</feature>
<dbReference type="RefSeq" id="WP_234044494.1">
    <property type="nucleotide sequence ID" value="NZ_JAENII010000003.1"/>
</dbReference>
<feature type="chain" id="PRO_5037163010" evidence="3">
    <location>
        <begin position="23"/>
        <end position="502"/>
    </location>
</feature>
<dbReference type="SUPFAM" id="SSF56935">
    <property type="entry name" value="Porins"/>
    <property type="match status" value="1"/>
</dbReference>
<name>A0A934VEV3_9BACT</name>
<evidence type="ECO:0000313" key="5">
    <source>
        <dbReference type="Proteomes" id="UP000658278"/>
    </source>
</evidence>
<keyword evidence="1" id="KW-0175">Coiled coil</keyword>
<protein>
    <submittedName>
        <fullName evidence="4">SlyX family protein</fullName>
    </submittedName>
</protein>
<accession>A0A934VEV3</accession>
<proteinExistence type="predicted"/>
<comment type="caution">
    <text evidence="4">The sequence shown here is derived from an EMBL/GenBank/DDBJ whole genome shotgun (WGS) entry which is preliminary data.</text>
</comment>
<keyword evidence="3" id="KW-0732">Signal</keyword>
<keyword evidence="5" id="KW-1185">Reference proteome</keyword>
<dbReference type="InterPro" id="IPR045748">
    <property type="entry name" value="DcaP"/>
</dbReference>
<gene>
    <name evidence="4" type="ORF">JIN81_04785</name>
</gene>
<dbReference type="Pfam" id="PF19577">
    <property type="entry name" value="DcaP"/>
    <property type="match status" value="1"/>
</dbReference>
<feature type="compositionally biased region" description="Low complexity" evidence="2">
    <location>
        <begin position="68"/>
        <end position="83"/>
    </location>
</feature>
<evidence type="ECO:0000256" key="3">
    <source>
        <dbReference type="SAM" id="SignalP"/>
    </source>
</evidence>
<feature type="coiled-coil region" evidence="1">
    <location>
        <begin position="27"/>
        <end position="68"/>
    </location>
</feature>
<organism evidence="4 5">
    <name type="scientific">Haloferula rosea</name>
    <dbReference type="NCBI Taxonomy" id="490093"/>
    <lineage>
        <taxon>Bacteria</taxon>
        <taxon>Pseudomonadati</taxon>
        <taxon>Verrucomicrobiota</taxon>
        <taxon>Verrucomicrobiia</taxon>
        <taxon>Verrucomicrobiales</taxon>
        <taxon>Verrucomicrobiaceae</taxon>
        <taxon>Haloferula</taxon>
    </lineage>
</organism>
<feature type="region of interest" description="Disordered" evidence="2">
    <location>
        <begin position="68"/>
        <end position="95"/>
    </location>
</feature>
<dbReference type="AlphaFoldDB" id="A0A934VEV3"/>
<sequence length="502" mass="55290">MSTNHRILIPCIMLSVSIGALAEDTDVEALRQEIARQRKQLEEQENRLQQQAQQLERLETLVDSLATTPPAALETTPRPTRNTQPPPPAYGGPKAGMAVAPTPKIEHTPTTLPEADDEDILDVQPIAGLGRGEEFTDGDFLKSVPLFGSDWRFSFGGYAKVDLIHDFSGSGDPSQFLISQIPVSGTPQPGSYSEFQMRETRFNFEVRNTSPGQPESKFFTEFDFFGGSNDSNPRLRHAYFQYGNLLVGQTWTTLTELRQLPLFLDFAAGDSLFGGRTVQVRWEQEIDSNFDWAVALEDFDDTGISNPSGLTGTSRSNFPVLAGRIGYNWDHGLIMLGGSVGENRWDGIGATGDDRELRWNIATGSRIYLSDDNTHYLGFGGSYGEGAPRQILTFGNAGTPNAVLDPTGDVVNVTSWNANIGLHLEWTEKFSSNFGFAYARLGSTGLLPPTSIQNGWAFNGNVIYDFNDQIRVGIELILGEQELVNGRSGTAQRVQTGIFYYF</sequence>
<evidence type="ECO:0000313" key="4">
    <source>
        <dbReference type="EMBL" id="MBK1826322.1"/>
    </source>
</evidence>
<dbReference type="Proteomes" id="UP000658278">
    <property type="component" value="Unassembled WGS sequence"/>
</dbReference>
<evidence type="ECO:0000256" key="2">
    <source>
        <dbReference type="SAM" id="MobiDB-lite"/>
    </source>
</evidence>
<evidence type="ECO:0000256" key="1">
    <source>
        <dbReference type="SAM" id="Coils"/>
    </source>
</evidence>